<keyword evidence="5" id="KW-0808">Transferase</keyword>
<dbReference type="KEGG" id="dalk:DSCA_42590"/>
<evidence type="ECO:0000256" key="8">
    <source>
        <dbReference type="ARBA" id="ARBA00022833"/>
    </source>
</evidence>
<evidence type="ECO:0000313" key="16">
    <source>
        <dbReference type="Proteomes" id="UP000427906"/>
    </source>
</evidence>
<dbReference type="Pfam" id="PF06029">
    <property type="entry name" value="AlkA_N"/>
    <property type="match status" value="1"/>
</dbReference>
<evidence type="ECO:0000256" key="4">
    <source>
        <dbReference type="ARBA" id="ARBA00022603"/>
    </source>
</evidence>
<dbReference type="AlphaFoldDB" id="A0A5K7YR00"/>
<organism evidence="15 16">
    <name type="scientific">Desulfosarcina alkanivorans</name>
    <dbReference type="NCBI Taxonomy" id="571177"/>
    <lineage>
        <taxon>Bacteria</taxon>
        <taxon>Pseudomonadati</taxon>
        <taxon>Thermodesulfobacteriota</taxon>
        <taxon>Desulfobacteria</taxon>
        <taxon>Desulfobacterales</taxon>
        <taxon>Desulfosarcinaceae</taxon>
        <taxon>Desulfosarcina</taxon>
    </lineage>
</organism>
<dbReference type="Gene3D" id="1.10.340.30">
    <property type="entry name" value="Hypothetical protein, domain 2"/>
    <property type="match status" value="1"/>
</dbReference>
<dbReference type="Gene3D" id="1.10.10.60">
    <property type="entry name" value="Homeodomain-like"/>
    <property type="match status" value="1"/>
</dbReference>
<dbReference type="InterPro" id="IPR009057">
    <property type="entry name" value="Homeodomain-like_sf"/>
</dbReference>
<dbReference type="CDD" id="cd00056">
    <property type="entry name" value="ENDO3c"/>
    <property type="match status" value="1"/>
</dbReference>
<keyword evidence="16" id="KW-1185">Reference proteome</keyword>
<dbReference type="GO" id="GO:0006285">
    <property type="term" value="P:base-excision repair, AP site formation"/>
    <property type="evidence" value="ECO:0007669"/>
    <property type="project" value="TreeGrafter"/>
</dbReference>
<dbReference type="Gene3D" id="1.10.1670.10">
    <property type="entry name" value="Helix-hairpin-Helix base-excision DNA repair enzymes (C-terminal)"/>
    <property type="match status" value="1"/>
</dbReference>
<dbReference type="GO" id="GO:0003700">
    <property type="term" value="F:DNA-binding transcription factor activity"/>
    <property type="evidence" value="ECO:0007669"/>
    <property type="project" value="InterPro"/>
</dbReference>
<keyword evidence="8" id="KW-0862">Zinc</keyword>
<keyword evidence="10" id="KW-0238">DNA-binding</keyword>
<dbReference type="PROSITE" id="PS00041">
    <property type="entry name" value="HTH_ARAC_FAMILY_1"/>
    <property type="match status" value="1"/>
</dbReference>
<evidence type="ECO:0000256" key="6">
    <source>
        <dbReference type="ARBA" id="ARBA00022723"/>
    </source>
</evidence>
<dbReference type="InterPro" id="IPR018060">
    <property type="entry name" value="HTH_AraC"/>
</dbReference>
<dbReference type="GO" id="GO:0032993">
    <property type="term" value="C:protein-DNA complex"/>
    <property type="evidence" value="ECO:0007669"/>
    <property type="project" value="TreeGrafter"/>
</dbReference>
<dbReference type="GO" id="GO:0005737">
    <property type="term" value="C:cytoplasm"/>
    <property type="evidence" value="ECO:0007669"/>
    <property type="project" value="TreeGrafter"/>
</dbReference>
<dbReference type="Pfam" id="PF02805">
    <property type="entry name" value="Ada_Zn_binding"/>
    <property type="match status" value="1"/>
</dbReference>
<evidence type="ECO:0000256" key="11">
    <source>
        <dbReference type="ARBA" id="ARBA00023159"/>
    </source>
</evidence>
<dbReference type="GO" id="GO:0043565">
    <property type="term" value="F:sequence-specific DNA binding"/>
    <property type="evidence" value="ECO:0007669"/>
    <property type="project" value="InterPro"/>
</dbReference>
<dbReference type="SUPFAM" id="SSF55945">
    <property type="entry name" value="TATA-box binding protein-like"/>
    <property type="match status" value="1"/>
</dbReference>
<keyword evidence="13" id="KW-0234">DNA repair</keyword>
<dbReference type="PANTHER" id="PTHR43003">
    <property type="entry name" value="DNA-3-METHYLADENINE GLYCOSYLASE"/>
    <property type="match status" value="1"/>
</dbReference>
<evidence type="ECO:0000256" key="12">
    <source>
        <dbReference type="ARBA" id="ARBA00023163"/>
    </source>
</evidence>
<dbReference type="InterPro" id="IPR004026">
    <property type="entry name" value="Ada_DNA_repair_Zn-bd"/>
</dbReference>
<dbReference type="Gene3D" id="3.30.310.20">
    <property type="entry name" value="DNA-3-methyladenine glycosylase AlkA, N-terminal domain"/>
    <property type="match status" value="1"/>
</dbReference>
<dbReference type="GO" id="GO:0006307">
    <property type="term" value="P:DNA alkylation repair"/>
    <property type="evidence" value="ECO:0007669"/>
    <property type="project" value="TreeGrafter"/>
</dbReference>
<dbReference type="SMART" id="SM01009">
    <property type="entry name" value="AlkA_N"/>
    <property type="match status" value="1"/>
</dbReference>
<dbReference type="InterPro" id="IPR010316">
    <property type="entry name" value="AlkA_N"/>
</dbReference>
<protein>
    <recommendedName>
        <fullName evidence="3">DNA-3-methyladenine glycosylase II</fullName>
        <ecNumber evidence="3">3.2.2.21</ecNumber>
    </recommendedName>
</protein>
<dbReference type="GO" id="GO:0043916">
    <property type="term" value="F:DNA-7-methylguanine glycosylase activity"/>
    <property type="evidence" value="ECO:0007669"/>
    <property type="project" value="TreeGrafter"/>
</dbReference>
<evidence type="ECO:0000256" key="13">
    <source>
        <dbReference type="ARBA" id="ARBA00023204"/>
    </source>
</evidence>
<dbReference type="Proteomes" id="UP000427906">
    <property type="component" value="Chromosome"/>
</dbReference>
<dbReference type="EMBL" id="AP021874">
    <property type="protein sequence ID" value="BBO70329.1"/>
    <property type="molecule type" value="Genomic_DNA"/>
</dbReference>
<dbReference type="InterPro" id="IPR018062">
    <property type="entry name" value="HTH_AraC-typ_CS"/>
</dbReference>
<gene>
    <name evidence="15" type="ORF">DSCA_42590</name>
</gene>
<comment type="cofactor">
    <cofactor evidence="2">
        <name>Zn(2+)</name>
        <dbReference type="ChEBI" id="CHEBI:29105"/>
    </cofactor>
</comment>
<dbReference type="GO" id="GO:0008270">
    <property type="term" value="F:zinc ion binding"/>
    <property type="evidence" value="ECO:0007669"/>
    <property type="project" value="InterPro"/>
</dbReference>
<feature type="domain" description="HTH araC/xylS-type" evidence="14">
    <location>
        <begin position="91"/>
        <end position="189"/>
    </location>
</feature>
<name>A0A5K7YR00_9BACT</name>
<dbReference type="InterPro" id="IPR051912">
    <property type="entry name" value="Alkylbase_DNA_Glycosylase/TA"/>
</dbReference>
<evidence type="ECO:0000256" key="10">
    <source>
        <dbReference type="ARBA" id="ARBA00023125"/>
    </source>
</evidence>
<dbReference type="GO" id="GO:0032259">
    <property type="term" value="P:methylation"/>
    <property type="evidence" value="ECO:0007669"/>
    <property type="project" value="UniProtKB-KW"/>
</dbReference>
<dbReference type="PANTHER" id="PTHR43003:SF13">
    <property type="entry name" value="DNA-3-METHYLADENINE GLYCOSYLASE 2"/>
    <property type="match status" value="1"/>
</dbReference>
<evidence type="ECO:0000256" key="1">
    <source>
        <dbReference type="ARBA" id="ARBA00000086"/>
    </source>
</evidence>
<dbReference type="PROSITE" id="PS01124">
    <property type="entry name" value="HTH_ARAC_FAMILY_2"/>
    <property type="match status" value="1"/>
</dbReference>
<accession>A0A5K7YR00</accession>
<evidence type="ECO:0000256" key="7">
    <source>
        <dbReference type="ARBA" id="ARBA00022763"/>
    </source>
</evidence>
<dbReference type="Pfam" id="PF12833">
    <property type="entry name" value="HTH_18"/>
    <property type="match status" value="1"/>
</dbReference>
<dbReference type="SUPFAM" id="SSF46689">
    <property type="entry name" value="Homeodomain-like"/>
    <property type="match status" value="2"/>
</dbReference>
<dbReference type="InterPro" id="IPR003265">
    <property type="entry name" value="HhH-GPD_domain"/>
</dbReference>
<keyword evidence="7" id="KW-0227">DNA damage</keyword>
<evidence type="ECO:0000259" key="14">
    <source>
        <dbReference type="PROSITE" id="PS01124"/>
    </source>
</evidence>
<evidence type="ECO:0000256" key="2">
    <source>
        <dbReference type="ARBA" id="ARBA00001947"/>
    </source>
</evidence>
<evidence type="ECO:0000313" key="15">
    <source>
        <dbReference type="EMBL" id="BBO70329.1"/>
    </source>
</evidence>
<keyword evidence="12" id="KW-0804">Transcription</keyword>
<dbReference type="Gene3D" id="3.40.10.10">
    <property type="entry name" value="DNA Methylphosphotriester Repair Domain"/>
    <property type="match status" value="1"/>
</dbReference>
<evidence type="ECO:0000256" key="3">
    <source>
        <dbReference type="ARBA" id="ARBA00012000"/>
    </source>
</evidence>
<dbReference type="SMART" id="SM00478">
    <property type="entry name" value="ENDO3c"/>
    <property type="match status" value="1"/>
</dbReference>
<keyword evidence="4" id="KW-0489">Methyltransferase</keyword>
<evidence type="ECO:0000256" key="5">
    <source>
        <dbReference type="ARBA" id="ARBA00022679"/>
    </source>
</evidence>
<dbReference type="SUPFAM" id="SSF57884">
    <property type="entry name" value="Ada DNA repair protein, N-terminal domain (N-Ada 10)"/>
    <property type="match status" value="1"/>
</dbReference>
<evidence type="ECO:0000256" key="9">
    <source>
        <dbReference type="ARBA" id="ARBA00023015"/>
    </source>
</evidence>
<sequence length="491" mass="54271">MNMDKLMDRAACDRARRARDPRFDGLFFTGVKSTGIYCRPICPAPSPRPENIVYYPTAAAAAAAGLRPCLRCRPETAPGTPAWNGTSATVARAMHLIRQGALDGGSVKDLAVRLGIGTRHLDRLFRRHIGATPKAIADNQRLLFAKRLVVETDMPITQAALAAGYGSIRRFNAAFRQRLGRSPSQLRGRRPQARRVTGSASSCILTLTYRPPYDWERMLAFFRARAIPGVEWADGKVYRRTIRPSAARGAIAVRHAPKGHALELAVDLPDNRQLMTVVARVRRMFDLDANPQAIHRTLNRDPLLAERVGRLPGLRLPGSWDPFETAVRAVVGQQVSVKGAVTQLGRIARLAGTPYQEEGEPHLTRLFPRAEDLAAADMAAIGMPRKRKETLRQLAQRVASGALRLESVMDLPRFVVALTAIPGIGDWTAHYVAMRALGEPDAFPAADLGLLKALQEGQRRPTEKEAGERAEAWRPWRAYAAIYLWMGQEEK</sequence>
<proteinExistence type="predicted"/>
<dbReference type="SMART" id="SM00342">
    <property type="entry name" value="HTH_ARAC"/>
    <property type="match status" value="1"/>
</dbReference>
<dbReference type="InterPro" id="IPR023170">
    <property type="entry name" value="HhH_base_excis_C"/>
</dbReference>
<keyword evidence="6" id="KW-0479">Metal-binding</keyword>
<keyword evidence="9" id="KW-0805">Transcription regulation</keyword>
<dbReference type="EC" id="3.2.2.21" evidence="3"/>
<comment type="catalytic activity">
    <reaction evidence="1">
        <text>Hydrolysis of alkylated DNA, releasing 3-methyladenine, 3-methylguanine, 7-methylguanine and 7-methyladenine.</text>
        <dbReference type="EC" id="3.2.2.21"/>
    </reaction>
</comment>
<dbReference type="InterPro" id="IPR011257">
    <property type="entry name" value="DNA_glycosylase"/>
</dbReference>
<dbReference type="InterPro" id="IPR035451">
    <property type="entry name" value="Ada-like_dom_sf"/>
</dbReference>
<dbReference type="GO" id="GO:0008725">
    <property type="term" value="F:DNA-3-methyladenine glycosylase activity"/>
    <property type="evidence" value="ECO:0007669"/>
    <property type="project" value="TreeGrafter"/>
</dbReference>
<reference evidence="15 16" key="1">
    <citation type="submission" date="2019-11" db="EMBL/GenBank/DDBJ databases">
        <title>Comparative genomics of hydrocarbon-degrading Desulfosarcina strains.</title>
        <authorList>
            <person name="Watanabe M."/>
            <person name="Kojima H."/>
            <person name="Fukui M."/>
        </authorList>
    </citation>
    <scope>NUCLEOTIDE SEQUENCE [LARGE SCALE GENOMIC DNA]</scope>
    <source>
        <strain evidence="15 16">PL12</strain>
    </source>
</reference>
<dbReference type="InterPro" id="IPR037046">
    <property type="entry name" value="AlkA_N_sf"/>
</dbReference>
<dbReference type="GO" id="GO:0008168">
    <property type="term" value="F:methyltransferase activity"/>
    <property type="evidence" value="ECO:0007669"/>
    <property type="project" value="UniProtKB-KW"/>
</dbReference>
<dbReference type="GO" id="GO:0032131">
    <property type="term" value="F:alkylated DNA binding"/>
    <property type="evidence" value="ECO:0007669"/>
    <property type="project" value="TreeGrafter"/>
</dbReference>
<dbReference type="SUPFAM" id="SSF48150">
    <property type="entry name" value="DNA-glycosylase"/>
    <property type="match status" value="1"/>
</dbReference>
<keyword evidence="11" id="KW-0010">Activator</keyword>